<dbReference type="InterPro" id="IPR042099">
    <property type="entry name" value="ANL_N_sf"/>
</dbReference>
<sequence>MNAINLAPQHASVITTDPIAPYVELKAGEDEEFVFHGPTEPPLQELTTARLLQQRHDRHPEKVAVKIEEAIVRDAQGRPGLRTGDIVTLSASGACRVVGRVKDMIKKGGENIAPGDVEKVLEQHPDIVAAAVVGIPNVRLGEAITAYIQRAPGVQGGLKSMDVKIWLRSRIATHKIPDHVFWIGEDAGIPHQSPVNASGKVLKTELSAIASGLVRGDLC</sequence>
<keyword evidence="2" id="KW-0436">Ligase</keyword>
<accession>A0A5N6XW53</accession>
<organism evidence="4">
    <name type="scientific">Aspergillus arachidicola</name>
    <dbReference type="NCBI Taxonomy" id="656916"/>
    <lineage>
        <taxon>Eukaryota</taxon>
        <taxon>Fungi</taxon>
        <taxon>Dikarya</taxon>
        <taxon>Ascomycota</taxon>
        <taxon>Pezizomycotina</taxon>
        <taxon>Eurotiomycetes</taxon>
        <taxon>Eurotiomycetidae</taxon>
        <taxon>Eurotiales</taxon>
        <taxon>Aspergillaceae</taxon>
        <taxon>Aspergillus</taxon>
        <taxon>Aspergillus subgen. Circumdati</taxon>
    </lineage>
</organism>
<dbReference type="GO" id="GO:0006631">
    <property type="term" value="P:fatty acid metabolic process"/>
    <property type="evidence" value="ECO:0007669"/>
    <property type="project" value="TreeGrafter"/>
</dbReference>
<dbReference type="GO" id="GO:0031956">
    <property type="term" value="F:medium-chain fatty acid-CoA ligase activity"/>
    <property type="evidence" value="ECO:0007669"/>
    <property type="project" value="TreeGrafter"/>
</dbReference>
<dbReference type="PANTHER" id="PTHR43201">
    <property type="entry name" value="ACYL-COA SYNTHETASE"/>
    <property type="match status" value="1"/>
</dbReference>
<comment type="similarity">
    <text evidence="1">Belongs to the ATP-dependent AMP-binding enzyme family.</text>
</comment>
<dbReference type="OrthoDB" id="10253115at2759"/>
<evidence type="ECO:0000256" key="2">
    <source>
        <dbReference type="ARBA" id="ARBA00022598"/>
    </source>
</evidence>
<dbReference type="AlphaFoldDB" id="A0A5N6XW53"/>
<dbReference type="SUPFAM" id="SSF56801">
    <property type="entry name" value="Acetyl-CoA synthetase-like"/>
    <property type="match status" value="1"/>
</dbReference>
<dbReference type="EMBL" id="ML737181">
    <property type="protein sequence ID" value="KAE8337381.1"/>
    <property type="molecule type" value="Genomic_DNA"/>
</dbReference>
<dbReference type="InterPro" id="IPR025110">
    <property type="entry name" value="AMP-bd_C"/>
</dbReference>
<name>A0A5N6XW53_9EURO</name>
<dbReference type="Gene3D" id="3.40.50.12780">
    <property type="entry name" value="N-terminal domain of ligase-like"/>
    <property type="match status" value="1"/>
</dbReference>
<evidence type="ECO:0000256" key="1">
    <source>
        <dbReference type="ARBA" id="ARBA00006432"/>
    </source>
</evidence>
<dbReference type="Proteomes" id="UP000325558">
    <property type="component" value="Unassembled WGS sequence"/>
</dbReference>
<protein>
    <recommendedName>
        <fullName evidence="3">AMP-binding enzyme C-terminal domain-containing protein</fullName>
    </recommendedName>
</protein>
<evidence type="ECO:0000259" key="3">
    <source>
        <dbReference type="Pfam" id="PF13193"/>
    </source>
</evidence>
<dbReference type="Gene3D" id="3.30.300.30">
    <property type="match status" value="1"/>
</dbReference>
<dbReference type="InterPro" id="IPR045851">
    <property type="entry name" value="AMP-bd_C_sf"/>
</dbReference>
<proteinExistence type="inferred from homology"/>
<feature type="domain" description="AMP-binding enzyme C-terminal" evidence="3">
    <location>
        <begin position="117"/>
        <end position="183"/>
    </location>
</feature>
<gene>
    <name evidence="4" type="ORF">BDV24DRAFT_167382</name>
</gene>
<reference evidence="4" key="1">
    <citation type="submission" date="2019-04" db="EMBL/GenBank/DDBJ databases">
        <title>Friends and foes A comparative genomics study of 23 Aspergillus species from section Flavi.</title>
        <authorList>
            <consortium name="DOE Joint Genome Institute"/>
            <person name="Kjaerbolling I."/>
            <person name="Vesth T."/>
            <person name="Frisvad J.C."/>
            <person name="Nybo J.L."/>
            <person name="Theobald S."/>
            <person name="Kildgaard S."/>
            <person name="Isbrandt T."/>
            <person name="Kuo A."/>
            <person name="Sato A."/>
            <person name="Lyhne E.K."/>
            <person name="Kogle M.E."/>
            <person name="Wiebenga A."/>
            <person name="Kun R.S."/>
            <person name="Lubbers R.J."/>
            <person name="Makela M.R."/>
            <person name="Barry K."/>
            <person name="Chovatia M."/>
            <person name="Clum A."/>
            <person name="Daum C."/>
            <person name="Haridas S."/>
            <person name="He G."/>
            <person name="LaButti K."/>
            <person name="Lipzen A."/>
            <person name="Mondo S."/>
            <person name="Riley R."/>
            <person name="Salamov A."/>
            <person name="Simmons B.A."/>
            <person name="Magnuson J.K."/>
            <person name="Henrissat B."/>
            <person name="Mortensen U.H."/>
            <person name="Larsen T.O."/>
            <person name="Devries R.P."/>
            <person name="Grigoriev I.V."/>
            <person name="Machida M."/>
            <person name="Baker S.E."/>
            <person name="Andersen M.R."/>
        </authorList>
    </citation>
    <scope>NUCLEOTIDE SEQUENCE</scope>
    <source>
        <strain evidence="4">CBS 117612</strain>
    </source>
</reference>
<evidence type="ECO:0000313" key="4">
    <source>
        <dbReference type="EMBL" id="KAE8337381.1"/>
    </source>
</evidence>
<dbReference type="Pfam" id="PF13193">
    <property type="entry name" value="AMP-binding_C"/>
    <property type="match status" value="1"/>
</dbReference>
<dbReference type="PANTHER" id="PTHR43201:SF5">
    <property type="entry name" value="MEDIUM-CHAIN ACYL-COA LIGASE ACSF2, MITOCHONDRIAL"/>
    <property type="match status" value="1"/>
</dbReference>